<name>A0A9X2SL84_9PSEU</name>
<keyword evidence="1" id="KW-0812">Transmembrane</keyword>
<gene>
    <name evidence="2" type="ORF">M8542_24275</name>
</gene>
<evidence type="ECO:0008006" key="4">
    <source>
        <dbReference type="Google" id="ProtNLM"/>
    </source>
</evidence>
<evidence type="ECO:0000313" key="3">
    <source>
        <dbReference type="Proteomes" id="UP001144096"/>
    </source>
</evidence>
<keyword evidence="3" id="KW-1185">Reference proteome</keyword>
<evidence type="ECO:0000313" key="2">
    <source>
        <dbReference type="EMBL" id="MCR6485948.1"/>
    </source>
</evidence>
<dbReference type="AlphaFoldDB" id="A0A9X2SL84"/>
<keyword evidence="1" id="KW-1133">Transmembrane helix</keyword>
<proteinExistence type="predicted"/>
<evidence type="ECO:0000256" key="1">
    <source>
        <dbReference type="SAM" id="Phobius"/>
    </source>
</evidence>
<organism evidence="2 3">
    <name type="scientific">Amycolatopsis iheyensis</name>
    <dbReference type="NCBI Taxonomy" id="2945988"/>
    <lineage>
        <taxon>Bacteria</taxon>
        <taxon>Bacillati</taxon>
        <taxon>Actinomycetota</taxon>
        <taxon>Actinomycetes</taxon>
        <taxon>Pseudonocardiales</taxon>
        <taxon>Pseudonocardiaceae</taxon>
        <taxon>Amycolatopsis</taxon>
    </lineage>
</organism>
<protein>
    <recommendedName>
        <fullName evidence="4">DUF2510 domain-containing protein</fullName>
    </recommendedName>
</protein>
<reference evidence="2" key="1">
    <citation type="submission" date="2022-06" db="EMBL/GenBank/DDBJ databases">
        <title>Amycolatopsis iheyaensis sp. nov., a new species of the genus Amycolatopsis isolated from soil in Iheya island, Japan.</title>
        <authorList>
            <person name="Ngamcharungchit C."/>
            <person name="Kanto H."/>
            <person name="Take A."/>
            <person name="Intra B."/>
            <person name="Matsumoto A."/>
            <person name="Panbangred W."/>
            <person name="Inahashi Y."/>
        </authorList>
    </citation>
    <scope>NUCLEOTIDE SEQUENCE</scope>
    <source>
        <strain evidence="2">OK19-0408</strain>
    </source>
</reference>
<accession>A0A9X2SL84</accession>
<keyword evidence="1" id="KW-0472">Membrane</keyword>
<sequence length="75" mass="8516">MIQRSVKTREPLPAALHLIHLLITLVTCGIWLPGWITVAIIGKRTTTTVTPVWGVPEEFRVNGGIWRWDGQRWTA</sequence>
<comment type="caution">
    <text evidence="2">The sequence shown here is derived from an EMBL/GenBank/DDBJ whole genome shotgun (WGS) entry which is preliminary data.</text>
</comment>
<dbReference type="EMBL" id="JAMXQV010000013">
    <property type="protein sequence ID" value="MCR6485948.1"/>
    <property type="molecule type" value="Genomic_DNA"/>
</dbReference>
<feature type="transmembrane region" description="Helical" evidence="1">
    <location>
        <begin position="12"/>
        <end position="36"/>
    </location>
</feature>
<dbReference type="Proteomes" id="UP001144096">
    <property type="component" value="Unassembled WGS sequence"/>
</dbReference>
<dbReference type="RefSeq" id="WP_257922537.1">
    <property type="nucleotide sequence ID" value="NZ_JAMXQV010000013.1"/>
</dbReference>